<feature type="domain" description="Predicted pPIWI-associating nuclease" evidence="1">
    <location>
        <begin position="22"/>
        <end position="152"/>
    </location>
</feature>
<dbReference type="InterPro" id="IPR041584">
    <property type="entry name" value="Put_pPIWI_pnuc_2"/>
</dbReference>
<feature type="domain" description="Predicted pPIWI-associating nuclease group 2" evidence="2">
    <location>
        <begin position="163"/>
        <end position="282"/>
    </location>
</feature>
<evidence type="ECO:0000313" key="4">
    <source>
        <dbReference type="Proteomes" id="UP001251374"/>
    </source>
</evidence>
<dbReference type="RefSeq" id="WP_309720604.1">
    <property type="nucleotide sequence ID" value="NZ_JARWAM010000006.1"/>
</dbReference>
<dbReference type="Pfam" id="PF18166">
    <property type="entry name" value="pP_pnuc_2"/>
    <property type="match status" value="1"/>
</dbReference>
<dbReference type="InterPro" id="IPR040556">
    <property type="entry name" value="pP_pnuc_1"/>
</dbReference>
<reference evidence="3 4" key="1">
    <citation type="submission" date="2023-04" db="EMBL/GenBank/DDBJ databases">
        <title>A long-awaited taxogenomic arrangement of the family Halomonadaceae.</title>
        <authorList>
            <person name="De La Haba R."/>
            <person name="Chuvochina M."/>
            <person name="Wittouck S."/>
            <person name="Arahal D.R."/>
            <person name="Sanchez-Porro C."/>
            <person name="Hugenholtz P."/>
            <person name="Ventosa A."/>
        </authorList>
    </citation>
    <scope>NUCLEOTIDE SEQUENCE [LARGE SCALE GENOMIC DNA]</scope>
    <source>
        <strain evidence="3 4">DSM 26770</strain>
    </source>
</reference>
<proteinExistence type="predicted"/>
<dbReference type="Pfam" id="PF18165">
    <property type="entry name" value="pP_pnuc_1"/>
    <property type="match status" value="1"/>
</dbReference>
<dbReference type="Proteomes" id="UP001251374">
    <property type="component" value="Unassembled WGS sequence"/>
</dbReference>
<organism evidence="3 4">
    <name type="scientific">Franzmannia qiaohouensis</name>
    <dbReference type="NCBI Taxonomy" id="1329370"/>
    <lineage>
        <taxon>Bacteria</taxon>
        <taxon>Pseudomonadati</taxon>
        <taxon>Pseudomonadota</taxon>
        <taxon>Gammaproteobacteria</taxon>
        <taxon>Oceanospirillales</taxon>
        <taxon>Halomonadaceae</taxon>
        <taxon>Franzmannia</taxon>
    </lineage>
</organism>
<name>A0ABU1HFM8_9GAMM</name>
<protein>
    <submittedName>
        <fullName evidence="3">Uncharacterized protein</fullName>
    </submittedName>
</protein>
<gene>
    <name evidence="3" type="ORF">QC821_10275</name>
</gene>
<sequence length="283" mass="31734">MAKFAALRKAYEHRIARGSQSAFQSDLLTAAFDNLEVRGALRFNNFAYSLREFLRHILHEAAPAEEVKKCPWFKPEKSATGGITRSHRAKYAIQGGLSDQFLKKKLGIVEVDDVLKNLVEAQNVLSKYTHIGPDTFNVSDVEARKLTEDCLDAATSYVEQVFDCRRSVRDSLMEHVDQHLIDRIVSDGIDEIDEIATHGWTDGHWIEEVWVEDIRSTSVLVSVEGTVEVGLQYGSDGDVKRDMGVVTSDSFPFRASILVKMKAPLGEFASVESLNVNTDSFYE</sequence>
<accession>A0ABU1HFM8</accession>
<comment type="caution">
    <text evidence="3">The sequence shown here is derived from an EMBL/GenBank/DDBJ whole genome shotgun (WGS) entry which is preliminary data.</text>
</comment>
<keyword evidence="4" id="KW-1185">Reference proteome</keyword>
<dbReference type="EMBL" id="JARWAM010000006">
    <property type="protein sequence ID" value="MDR5905659.1"/>
    <property type="molecule type" value="Genomic_DNA"/>
</dbReference>
<evidence type="ECO:0000313" key="3">
    <source>
        <dbReference type="EMBL" id="MDR5905659.1"/>
    </source>
</evidence>
<evidence type="ECO:0000259" key="1">
    <source>
        <dbReference type="Pfam" id="PF18165"/>
    </source>
</evidence>
<evidence type="ECO:0000259" key="2">
    <source>
        <dbReference type="Pfam" id="PF18166"/>
    </source>
</evidence>